<evidence type="ECO:0000256" key="1">
    <source>
        <dbReference type="SAM" id="Phobius"/>
    </source>
</evidence>
<dbReference type="PROSITE" id="PS50216">
    <property type="entry name" value="DHHC"/>
    <property type="match status" value="1"/>
</dbReference>
<proteinExistence type="predicted"/>
<accession>A0A915KNP5</accession>
<dbReference type="InterPro" id="IPR039859">
    <property type="entry name" value="PFA4/ZDH16/20/ERF2-like"/>
</dbReference>
<keyword evidence="1" id="KW-0472">Membrane</keyword>
<name>A0A915KNP5_ROMCU</name>
<dbReference type="GO" id="GO:0016409">
    <property type="term" value="F:palmitoyltransferase activity"/>
    <property type="evidence" value="ECO:0007669"/>
    <property type="project" value="InterPro"/>
</dbReference>
<reference evidence="3" key="1">
    <citation type="submission" date="2022-11" db="UniProtKB">
        <authorList>
            <consortium name="WormBaseParasite"/>
        </authorList>
    </citation>
    <scope>IDENTIFICATION</scope>
</reference>
<dbReference type="PANTHER" id="PTHR12246">
    <property type="entry name" value="PALMITOYLTRANSFERASE ZDHHC16"/>
    <property type="match status" value="1"/>
</dbReference>
<dbReference type="AlphaFoldDB" id="A0A915KNP5"/>
<dbReference type="WBParaSite" id="nRc.2.0.1.t39377-RA">
    <property type="protein sequence ID" value="nRc.2.0.1.t39377-RA"/>
    <property type="gene ID" value="nRc.2.0.1.g39377"/>
</dbReference>
<keyword evidence="1" id="KW-1133">Transmembrane helix</keyword>
<evidence type="ECO:0000313" key="3">
    <source>
        <dbReference type="WBParaSite" id="nRc.2.0.1.t39377-RA"/>
    </source>
</evidence>
<protein>
    <submittedName>
        <fullName evidence="3">Uncharacterized protein</fullName>
    </submittedName>
</protein>
<dbReference type="Proteomes" id="UP000887565">
    <property type="component" value="Unplaced"/>
</dbReference>
<keyword evidence="1" id="KW-0812">Transmembrane</keyword>
<evidence type="ECO:0000313" key="2">
    <source>
        <dbReference type="Proteomes" id="UP000887565"/>
    </source>
</evidence>
<keyword evidence="2" id="KW-1185">Reference proteome</keyword>
<organism evidence="2 3">
    <name type="scientific">Romanomermis culicivorax</name>
    <name type="common">Nematode worm</name>
    <dbReference type="NCBI Taxonomy" id="13658"/>
    <lineage>
        <taxon>Eukaryota</taxon>
        <taxon>Metazoa</taxon>
        <taxon>Ecdysozoa</taxon>
        <taxon>Nematoda</taxon>
        <taxon>Enoplea</taxon>
        <taxon>Dorylaimia</taxon>
        <taxon>Mermithida</taxon>
        <taxon>Mermithoidea</taxon>
        <taxon>Mermithidae</taxon>
        <taxon>Romanomermis</taxon>
    </lineage>
</organism>
<feature type="transmembrane region" description="Helical" evidence="1">
    <location>
        <begin position="181"/>
        <end position="207"/>
    </location>
</feature>
<sequence>MLDTFAKQPKTSAAYCHLQWWPIDRLYGLLDLGLFFILSSQCLINLVKAAHIGPGYVHIKWKPNLRKKVSKNSQFGLNLFFTKFSFFPDEISDQAKLQYCTICEGYKAPRSHHCRKCNRPRDDEFLYPYDLGWKENFKQVFIHNSSDGFKWPIVDGCDQFTFTVWYLYYGAGDEPIVELDLLGLFTAIFSFGLAVGVVLAVGFLLVVQMRSVFRNRSGIEDYIINKVHLFCDILYKIYCNFKNSNDVIKKGWFPRRCVVELEETDCVSDNDLEKKMK</sequence>